<organism evidence="2">
    <name type="scientific">Tanacetum cinerariifolium</name>
    <name type="common">Dalmatian daisy</name>
    <name type="synonym">Chrysanthemum cinerariifolium</name>
    <dbReference type="NCBI Taxonomy" id="118510"/>
    <lineage>
        <taxon>Eukaryota</taxon>
        <taxon>Viridiplantae</taxon>
        <taxon>Streptophyta</taxon>
        <taxon>Embryophyta</taxon>
        <taxon>Tracheophyta</taxon>
        <taxon>Spermatophyta</taxon>
        <taxon>Magnoliopsida</taxon>
        <taxon>eudicotyledons</taxon>
        <taxon>Gunneridae</taxon>
        <taxon>Pentapetalae</taxon>
        <taxon>asterids</taxon>
        <taxon>campanulids</taxon>
        <taxon>Asterales</taxon>
        <taxon>Asteraceae</taxon>
        <taxon>Asteroideae</taxon>
        <taxon>Anthemideae</taxon>
        <taxon>Anthemidinae</taxon>
        <taxon>Tanacetum</taxon>
    </lineage>
</organism>
<sequence length="409" mass="47633">MGLFPSSNGDIYILAAIDYVSKWVEAQAFPASDAQNVVNFFKRLFTRFGILKALISDRGTHFCNYQMERAMKRFLQINKLDEMRLVAYESSISYKERTKRWHDKQIKTPTKYEKGDKVLIFNSRLRLFPGKLKSRWYGPVSVSRDMKNGAIELYDENGNKFIINKQRVKPYQKDVLDADKYDNITLEDEGEDITTIAAAEPQVHAATITAALFKDKGKGIMVEEPKPLKKKQQVEMDEELDYFKGMSYDDIRPIFKAKFNSNIEFLLKTKKKLEDEENTAIQSIKETLAQKVAKRKKLNEKVKDLKQHLEIVPDEDDDVYTEATALARKRQRTVHGQAKVKSWKLLESCGVHIITFTTTQLIVEKRYLLLRFTLDQMLNAVRLRVEEQSEISLELLRFTRQQHQEGQLE</sequence>
<evidence type="ECO:0000313" key="2">
    <source>
        <dbReference type="EMBL" id="GEU84554.1"/>
    </source>
</evidence>
<name>A0A6L2NJ80_TANCI</name>
<gene>
    <name evidence="2" type="ORF">Tci_056532</name>
</gene>
<dbReference type="Gene3D" id="3.30.420.10">
    <property type="entry name" value="Ribonuclease H-like superfamily/Ribonuclease H"/>
    <property type="match status" value="1"/>
</dbReference>
<dbReference type="InterPro" id="IPR012337">
    <property type="entry name" value="RNaseH-like_sf"/>
</dbReference>
<reference evidence="2" key="1">
    <citation type="journal article" date="2019" name="Sci. Rep.">
        <title>Draft genome of Tanacetum cinerariifolium, the natural source of mosquito coil.</title>
        <authorList>
            <person name="Yamashiro T."/>
            <person name="Shiraishi A."/>
            <person name="Satake H."/>
            <person name="Nakayama K."/>
        </authorList>
    </citation>
    <scope>NUCLEOTIDE SEQUENCE</scope>
</reference>
<evidence type="ECO:0000256" key="1">
    <source>
        <dbReference type="SAM" id="Coils"/>
    </source>
</evidence>
<dbReference type="GO" id="GO:0003676">
    <property type="term" value="F:nucleic acid binding"/>
    <property type="evidence" value="ECO:0007669"/>
    <property type="project" value="InterPro"/>
</dbReference>
<protein>
    <recommendedName>
        <fullName evidence="3">Integrase catalytic domain-containing protein</fullName>
    </recommendedName>
</protein>
<dbReference type="InterPro" id="IPR036397">
    <property type="entry name" value="RNaseH_sf"/>
</dbReference>
<keyword evidence="1" id="KW-0175">Coiled coil</keyword>
<dbReference type="PANTHER" id="PTHR47266">
    <property type="entry name" value="ENDONUCLEASE-RELATED"/>
    <property type="match status" value="1"/>
</dbReference>
<dbReference type="EMBL" id="BKCJ010008919">
    <property type="protein sequence ID" value="GEU84554.1"/>
    <property type="molecule type" value="Genomic_DNA"/>
</dbReference>
<accession>A0A6L2NJ80</accession>
<feature type="coiled-coil region" evidence="1">
    <location>
        <begin position="256"/>
        <end position="308"/>
    </location>
</feature>
<dbReference type="InterPro" id="IPR052160">
    <property type="entry name" value="Gypsy_RT_Integrase-like"/>
</dbReference>
<evidence type="ECO:0008006" key="3">
    <source>
        <dbReference type="Google" id="ProtNLM"/>
    </source>
</evidence>
<dbReference type="SUPFAM" id="SSF53098">
    <property type="entry name" value="Ribonuclease H-like"/>
    <property type="match status" value="1"/>
</dbReference>
<comment type="caution">
    <text evidence="2">The sequence shown here is derived from an EMBL/GenBank/DDBJ whole genome shotgun (WGS) entry which is preliminary data.</text>
</comment>
<dbReference type="AlphaFoldDB" id="A0A6L2NJ80"/>
<proteinExistence type="predicted"/>